<accession>A0A844Y6J3</accession>
<reference evidence="1 2" key="1">
    <citation type="submission" date="2019-12" db="EMBL/GenBank/DDBJ databases">
        <title>Genomic-based taxomic classification of the family Erythrobacteraceae.</title>
        <authorList>
            <person name="Xu L."/>
        </authorList>
    </citation>
    <scope>NUCLEOTIDE SEQUENCE [LARGE SCALE GENOMIC DNA]</scope>
    <source>
        <strain evidence="1 2">JCM 17468</strain>
    </source>
</reference>
<keyword evidence="2" id="KW-1185">Reference proteome</keyword>
<evidence type="ECO:0000313" key="1">
    <source>
        <dbReference type="EMBL" id="MXO52642.1"/>
    </source>
</evidence>
<dbReference type="RefSeq" id="WP_160659598.1">
    <property type="nucleotide sequence ID" value="NZ_BAABDV010000001.1"/>
</dbReference>
<dbReference type="AlphaFoldDB" id="A0A844Y6J3"/>
<organism evidence="1 2">
    <name type="scientific">Qipengyuania pelagi</name>
    <dbReference type="NCBI Taxonomy" id="994320"/>
    <lineage>
        <taxon>Bacteria</taxon>
        <taxon>Pseudomonadati</taxon>
        <taxon>Pseudomonadota</taxon>
        <taxon>Alphaproteobacteria</taxon>
        <taxon>Sphingomonadales</taxon>
        <taxon>Erythrobacteraceae</taxon>
        <taxon>Qipengyuania</taxon>
    </lineage>
</organism>
<protein>
    <submittedName>
        <fullName evidence="1">Uncharacterized protein</fullName>
    </submittedName>
</protein>
<comment type="caution">
    <text evidence="1">The sequence shown here is derived from an EMBL/GenBank/DDBJ whole genome shotgun (WGS) entry which is preliminary data.</text>
</comment>
<sequence>MTLQNGLIANGKAYLWTDSLVLNGETGEPLGLAKKAIFGQSQPWAMSFTTIGNPNFSVFAWEMERADPKDTDQLIEAALLGLRQYCSDGSLGRVLLASCWNEPRLFGISSDAIHGLPWGVYSMDHHVAPWHSTEEMTVTLNTMPDIIAEQVTGNFSWQGGEPIARATRKIGGQIARIEVSPSGVRESEIQLAGRAGKMLRRSFDEGLKAGRMLQCAA</sequence>
<name>A0A844Y6J3_9SPHN</name>
<proteinExistence type="predicted"/>
<dbReference type="EMBL" id="WTYD01000001">
    <property type="protein sequence ID" value="MXO52642.1"/>
    <property type="molecule type" value="Genomic_DNA"/>
</dbReference>
<evidence type="ECO:0000313" key="2">
    <source>
        <dbReference type="Proteomes" id="UP000430272"/>
    </source>
</evidence>
<gene>
    <name evidence="1" type="ORF">GRI47_01310</name>
</gene>
<dbReference type="OrthoDB" id="7428205at2"/>
<dbReference type="Proteomes" id="UP000430272">
    <property type="component" value="Unassembled WGS sequence"/>
</dbReference>